<proteinExistence type="predicted"/>
<feature type="non-terminal residue" evidence="1">
    <location>
        <position position="1"/>
    </location>
</feature>
<name>A0A7J6QKP7_PEROL</name>
<organism evidence="1 2">
    <name type="scientific">Perkinsus olseni</name>
    <name type="common">Perkinsus atlanticus</name>
    <dbReference type="NCBI Taxonomy" id="32597"/>
    <lineage>
        <taxon>Eukaryota</taxon>
        <taxon>Sar</taxon>
        <taxon>Alveolata</taxon>
        <taxon>Perkinsozoa</taxon>
        <taxon>Perkinsea</taxon>
        <taxon>Perkinsida</taxon>
        <taxon>Perkinsidae</taxon>
        <taxon>Perkinsus</taxon>
    </lineage>
</organism>
<reference evidence="1 2" key="1">
    <citation type="submission" date="2020-04" db="EMBL/GenBank/DDBJ databases">
        <title>Perkinsus olseni comparative genomics.</title>
        <authorList>
            <person name="Bogema D.R."/>
        </authorList>
    </citation>
    <scope>NUCLEOTIDE SEQUENCE [LARGE SCALE GENOMIC DNA]</scope>
    <source>
        <strain evidence="1">ATCC PRA-205</strain>
    </source>
</reference>
<dbReference type="Proteomes" id="UP000574390">
    <property type="component" value="Unassembled WGS sequence"/>
</dbReference>
<accession>A0A7J6QKP7</accession>
<sequence length="194" mass="20514">HFQGNGDDERLEIIAEVGQVLLEDSEKYADKKSMLEELADLEPIIGGHEAVDEFVDYLLSVRQSVSGSAPAEESGETAAAGGGTAKGLSGINTVDTEVDRVVFIEGYDNGNLVVHMAYATRFGIFSATLRNLACRSHFADYEDLKNAVVGAEVAGTAKRCQGGVDAVPVNNAVKGRTSQGKVTLVPRRGQNSVG</sequence>
<dbReference type="EMBL" id="JABANM010028938">
    <property type="protein sequence ID" value="KAF4708853.1"/>
    <property type="molecule type" value="Genomic_DNA"/>
</dbReference>
<evidence type="ECO:0000313" key="2">
    <source>
        <dbReference type="Proteomes" id="UP000574390"/>
    </source>
</evidence>
<dbReference type="AlphaFoldDB" id="A0A7J6QKP7"/>
<comment type="caution">
    <text evidence="1">The sequence shown here is derived from an EMBL/GenBank/DDBJ whole genome shotgun (WGS) entry which is preliminary data.</text>
</comment>
<gene>
    <name evidence="1" type="ORF">FOZ62_009263</name>
</gene>
<protein>
    <submittedName>
        <fullName evidence="1">Uncharacterized protein</fullName>
    </submittedName>
</protein>
<evidence type="ECO:0000313" key="1">
    <source>
        <dbReference type="EMBL" id="KAF4708853.1"/>
    </source>
</evidence>